<dbReference type="InterPro" id="IPR013693">
    <property type="entry name" value="SpoIID/LytB_N"/>
</dbReference>
<sequence>MKEKLKLYGAVFILILFVPCLLTIYFQGEGLLSGFAGRELSDTEKKVIRLVSEEMPGSYETEALKAQAVIARTNLYRDPDMEIKENEDNLKENLDRITFCVEDTRGEILTCKGEPIDAAYHAVSSRRTRNAAEVPGQEDKTYLASVDSSQDIKAEEYLTIVYMEKKEMAGKLEPLLEKEKVDPEKLPDSLKIQERDSAGYVTKIQYGEITLNGEAVRAALGLPSACFYFSQLEGRVRITVKGLGHGLGMSQYGANEMAKEGKDYREILNYYYQDIRIEK</sequence>
<evidence type="ECO:0000259" key="2">
    <source>
        <dbReference type="Pfam" id="PF08486"/>
    </source>
</evidence>
<protein>
    <submittedName>
        <fullName evidence="3">SpoIID/LytB domain-containing protein</fullName>
    </submittedName>
</protein>
<evidence type="ECO:0000256" key="1">
    <source>
        <dbReference type="SAM" id="Phobius"/>
    </source>
</evidence>
<dbReference type="EMBL" id="DXCH01000044">
    <property type="protein sequence ID" value="HIZ06634.1"/>
    <property type="molecule type" value="Genomic_DNA"/>
</dbReference>
<dbReference type="NCBIfam" id="TIGR02669">
    <property type="entry name" value="SpoIID_LytB"/>
    <property type="match status" value="1"/>
</dbReference>
<accession>A0A9D2D127</accession>
<proteinExistence type="predicted"/>
<evidence type="ECO:0000313" key="3">
    <source>
        <dbReference type="EMBL" id="HIZ06634.1"/>
    </source>
</evidence>
<organism evidence="3 4">
    <name type="scientific">Candidatus Eubacterium avistercoris</name>
    <dbReference type="NCBI Taxonomy" id="2838567"/>
    <lineage>
        <taxon>Bacteria</taxon>
        <taxon>Bacillati</taxon>
        <taxon>Bacillota</taxon>
        <taxon>Clostridia</taxon>
        <taxon>Eubacteriales</taxon>
        <taxon>Eubacteriaceae</taxon>
        <taxon>Eubacterium</taxon>
    </lineage>
</organism>
<name>A0A9D2D127_9FIRM</name>
<dbReference type="Proteomes" id="UP000824024">
    <property type="component" value="Unassembled WGS sequence"/>
</dbReference>
<feature type="transmembrane region" description="Helical" evidence="1">
    <location>
        <begin position="7"/>
        <end position="26"/>
    </location>
</feature>
<dbReference type="AlphaFoldDB" id="A0A9D2D127"/>
<dbReference type="InterPro" id="IPR013486">
    <property type="entry name" value="SpoIID/LytB"/>
</dbReference>
<keyword evidence="1" id="KW-0472">Membrane</keyword>
<dbReference type="Pfam" id="PF08486">
    <property type="entry name" value="SpoIID"/>
    <property type="match status" value="1"/>
</dbReference>
<keyword evidence="1" id="KW-1133">Transmembrane helix</keyword>
<comment type="caution">
    <text evidence="3">The sequence shown here is derived from an EMBL/GenBank/DDBJ whole genome shotgun (WGS) entry which is preliminary data.</text>
</comment>
<reference evidence="3" key="2">
    <citation type="submission" date="2021-04" db="EMBL/GenBank/DDBJ databases">
        <authorList>
            <person name="Gilroy R."/>
        </authorList>
    </citation>
    <scope>NUCLEOTIDE SEQUENCE</scope>
    <source>
        <strain evidence="3">CHK192-9172</strain>
    </source>
</reference>
<dbReference type="GO" id="GO:0030435">
    <property type="term" value="P:sporulation resulting in formation of a cellular spore"/>
    <property type="evidence" value="ECO:0007669"/>
    <property type="project" value="InterPro"/>
</dbReference>
<feature type="domain" description="Sporulation stage II protein D amidase enhancer LytB N-terminal" evidence="2">
    <location>
        <begin position="43"/>
        <end position="110"/>
    </location>
</feature>
<reference evidence="3" key="1">
    <citation type="journal article" date="2021" name="PeerJ">
        <title>Extensive microbial diversity within the chicken gut microbiome revealed by metagenomics and culture.</title>
        <authorList>
            <person name="Gilroy R."/>
            <person name="Ravi A."/>
            <person name="Getino M."/>
            <person name="Pursley I."/>
            <person name="Horton D.L."/>
            <person name="Alikhan N.F."/>
            <person name="Baker D."/>
            <person name="Gharbi K."/>
            <person name="Hall N."/>
            <person name="Watson M."/>
            <person name="Adriaenssens E.M."/>
            <person name="Foster-Nyarko E."/>
            <person name="Jarju S."/>
            <person name="Secka A."/>
            <person name="Antonio M."/>
            <person name="Oren A."/>
            <person name="Chaudhuri R.R."/>
            <person name="La Ragione R."/>
            <person name="Hildebrand F."/>
            <person name="Pallen M.J."/>
        </authorList>
    </citation>
    <scope>NUCLEOTIDE SEQUENCE</scope>
    <source>
        <strain evidence="3">CHK192-9172</strain>
    </source>
</reference>
<keyword evidence="1" id="KW-0812">Transmembrane</keyword>
<evidence type="ECO:0000313" key="4">
    <source>
        <dbReference type="Proteomes" id="UP000824024"/>
    </source>
</evidence>
<gene>
    <name evidence="3" type="ORF">IAA08_01720</name>
</gene>